<evidence type="ECO:0000313" key="1">
    <source>
        <dbReference type="EMBL" id="MPC07486.1"/>
    </source>
</evidence>
<accession>A0A5B7CG93</accession>
<sequence>MAMVSPEDTKFSASDGLRDDLRVAEVCSAEGWRAHHPMAGGAAAGVSGKQHQAVTLRLQEDVLLAVSPDLGVA</sequence>
<dbReference type="Proteomes" id="UP000324222">
    <property type="component" value="Unassembled WGS sequence"/>
</dbReference>
<keyword evidence="2" id="KW-1185">Reference proteome</keyword>
<dbReference type="AlphaFoldDB" id="A0A5B7CG93"/>
<dbReference type="EMBL" id="VSRR010000002">
    <property type="protein sequence ID" value="MPC07486.1"/>
    <property type="molecule type" value="Genomic_DNA"/>
</dbReference>
<proteinExistence type="predicted"/>
<gene>
    <name evidence="1" type="ORF">E2C01_000048</name>
</gene>
<name>A0A5B7CG93_PORTR</name>
<evidence type="ECO:0000313" key="2">
    <source>
        <dbReference type="Proteomes" id="UP000324222"/>
    </source>
</evidence>
<organism evidence="1 2">
    <name type="scientific">Portunus trituberculatus</name>
    <name type="common">Swimming crab</name>
    <name type="synonym">Neptunus trituberculatus</name>
    <dbReference type="NCBI Taxonomy" id="210409"/>
    <lineage>
        <taxon>Eukaryota</taxon>
        <taxon>Metazoa</taxon>
        <taxon>Ecdysozoa</taxon>
        <taxon>Arthropoda</taxon>
        <taxon>Crustacea</taxon>
        <taxon>Multicrustacea</taxon>
        <taxon>Malacostraca</taxon>
        <taxon>Eumalacostraca</taxon>
        <taxon>Eucarida</taxon>
        <taxon>Decapoda</taxon>
        <taxon>Pleocyemata</taxon>
        <taxon>Brachyura</taxon>
        <taxon>Eubrachyura</taxon>
        <taxon>Portunoidea</taxon>
        <taxon>Portunidae</taxon>
        <taxon>Portuninae</taxon>
        <taxon>Portunus</taxon>
    </lineage>
</organism>
<comment type="caution">
    <text evidence="1">The sequence shown here is derived from an EMBL/GenBank/DDBJ whole genome shotgun (WGS) entry which is preliminary data.</text>
</comment>
<reference evidence="1 2" key="1">
    <citation type="submission" date="2019-05" db="EMBL/GenBank/DDBJ databases">
        <title>Another draft genome of Portunus trituberculatus and its Hox gene families provides insights of decapod evolution.</title>
        <authorList>
            <person name="Jeong J.-H."/>
            <person name="Song I."/>
            <person name="Kim S."/>
            <person name="Choi T."/>
            <person name="Kim D."/>
            <person name="Ryu S."/>
            <person name="Kim W."/>
        </authorList>
    </citation>
    <scope>NUCLEOTIDE SEQUENCE [LARGE SCALE GENOMIC DNA]</scope>
    <source>
        <tissue evidence="1">Muscle</tissue>
    </source>
</reference>
<protein>
    <submittedName>
        <fullName evidence="1">Uncharacterized protein</fullName>
    </submittedName>
</protein>